<sequence>MILFRWTPDFNTETETSIASVWISLLGLPIHFFDKAALALVCKPLGKVLVIDQATMSKTRTHVVRVRVEMDLMLPLIHKVFIGTSTLPGKEDEGFYQSIEYKRIPLYCSKCFKQGHSAEKCKLEDSNHFLAEKTRKGKNILTKDNSHQDRPERRRSRSRGPKAHKQTTHKQDVLDLRPIAAGPSYVQKDISKKNVPQKKQESNVLKAGVDQSFQMVERKKSNQKGQPAGSSAKEASNTKLFPLNSTISILPKSAQMGPSSSHTINNSNSFAMLSQPIEDLPTLNPQAPEFNPTQYALGVLKEVPLQSIDQNPQNMSILFPVIPTGEIPKQLTCSENTLANTIPSNTNVMLEEIDPGPQTAENAIEEVWGAEHYESTKKHIGFSQHFVGCSGKIWLLWKDTYTIKVLSDEEQVVFVDATHTPSQKTRFMAFVYAKTKSWLRKDLWASLVQFTQSYTVNKPWAVVGDFNCILNPDEKKGGLPMSLNASWDFQQCINDFGLMEVTTYGNTFTWWNGRKKFHSIWKRLDRCLVNQSWADTFQTTVHVLSLTTSDHSPLHISTTIPTCTTAPRKFSFLNAWTTHADFMQVVEKAWKTTVSGPPMVQVAAKLKATTYALNTWNKQVFGNIFTKLEDLEKKVQNAEELYQADPSDENLINFKSVEASYIHQLYLEKLFWRQKAHIQWIEDGDKNSKFFHSRVKDRRRRLYIHKIKDQTGAWIEDQKQIAQQAIEFYQHLFIEEYRGGIDYTSLSLIP</sequence>
<dbReference type="EMBL" id="OOIL02006652">
    <property type="protein sequence ID" value="VFQ99227.1"/>
    <property type="molecule type" value="Genomic_DNA"/>
</dbReference>
<feature type="domain" description="Endonuclease/exonuclease/phosphatase" evidence="2">
    <location>
        <begin position="385"/>
        <end position="551"/>
    </location>
</feature>
<dbReference type="AlphaFoldDB" id="A0A484NFF7"/>
<feature type="compositionally biased region" description="Polar residues" evidence="1">
    <location>
        <begin position="223"/>
        <end position="235"/>
    </location>
</feature>
<dbReference type="SUPFAM" id="SSF56219">
    <property type="entry name" value="DNase I-like"/>
    <property type="match status" value="1"/>
</dbReference>
<dbReference type="InterPro" id="IPR036691">
    <property type="entry name" value="Endo/exonu/phosph_ase_sf"/>
</dbReference>
<feature type="region of interest" description="Disordered" evidence="1">
    <location>
        <begin position="134"/>
        <end position="235"/>
    </location>
</feature>
<protein>
    <recommendedName>
        <fullName evidence="2">Endonuclease/exonuclease/phosphatase domain-containing protein</fullName>
    </recommendedName>
</protein>
<accession>A0A484NFF7</accession>
<dbReference type="InterPro" id="IPR040256">
    <property type="entry name" value="At4g02000-like"/>
</dbReference>
<keyword evidence="4" id="KW-1185">Reference proteome</keyword>
<dbReference type="Pfam" id="PF03372">
    <property type="entry name" value="Exo_endo_phos"/>
    <property type="match status" value="1"/>
</dbReference>
<evidence type="ECO:0000256" key="1">
    <source>
        <dbReference type="SAM" id="MobiDB-lite"/>
    </source>
</evidence>
<evidence type="ECO:0000313" key="4">
    <source>
        <dbReference type="Proteomes" id="UP000595140"/>
    </source>
</evidence>
<dbReference type="PANTHER" id="PTHR31286">
    <property type="entry name" value="GLYCINE-RICH CELL WALL STRUCTURAL PROTEIN 1.8-LIKE"/>
    <property type="match status" value="1"/>
</dbReference>
<dbReference type="OrthoDB" id="1306000at2759"/>
<evidence type="ECO:0000259" key="2">
    <source>
        <dbReference type="Pfam" id="PF03372"/>
    </source>
</evidence>
<gene>
    <name evidence="3" type="ORF">CCAM_LOCUS41003</name>
</gene>
<proteinExistence type="predicted"/>
<dbReference type="Proteomes" id="UP000595140">
    <property type="component" value="Unassembled WGS sequence"/>
</dbReference>
<dbReference type="GO" id="GO:0003824">
    <property type="term" value="F:catalytic activity"/>
    <property type="evidence" value="ECO:0007669"/>
    <property type="project" value="InterPro"/>
</dbReference>
<dbReference type="Gene3D" id="3.60.10.10">
    <property type="entry name" value="Endonuclease/exonuclease/phosphatase"/>
    <property type="match status" value="1"/>
</dbReference>
<name>A0A484NFF7_9ASTE</name>
<reference evidence="3 4" key="1">
    <citation type="submission" date="2018-04" db="EMBL/GenBank/DDBJ databases">
        <authorList>
            <person name="Vogel A."/>
        </authorList>
    </citation>
    <scope>NUCLEOTIDE SEQUENCE [LARGE SCALE GENOMIC DNA]</scope>
</reference>
<organism evidence="3 4">
    <name type="scientific">Cuscuta campestris</name>
    <dbReference type="NCBI Taxonomy" id="132261"/>
    <lineage>
        <taxon>Eukaryota</taxon>
        <taxon>Viridiplantae</taxon>
        <taxon>Streptophyta</taxon>
        <taxon>Embryophyta</taxon>
        <taxon>Tracheophyta</taxon>
        <taxon>Spermatophyta</taxon>
        <taxon>Magnoliopsida</taxon>
        <taxon>eudicotyledons</taxon>
        <taxon>Gunneridae</taxon>
        <taxon>Pentapetalae</taxon>
        <taxon>asterids</taxon>
        <taxon>lamiids</taxon>
        <taxon>Solanales</taxon>
        <taxon>Convolvulaceae</taxon>
        <taxon>Cuscuteae</taxon>
        <taxon>Cuscuta</taxon>
        <taxon>Cuscuta subgen. Grammica</taxon>
        <taxon>Cuscuta sect. Cleistogrammica</taxon>
    </lineage>
</organism>
<feature type="compositionally biased region" description="Basic residues" evidence="1">
    <location>
        <begin position="153"/>
        <end position="168"/>
    </location>
</feature>
<dbReference type="PANTHER" id="PTHR31286:SF165">
    <property type="entry name" value="DUF4283 DOMAIN-CONTAINING PROTEIN"/>
    <property type="match status" value="1"/>
</dbReference>
<evidence type="ECO:0000313" key="3">
    <source>
        <dbReference type="EMBL" id="VFQ99227.1"/>
    </source>
</evidence>
<dbReference type="InterPro" id="IPR005135">
    <property type="entry name" value="Endo/exonuclease/phosphatase"/>
</dbReference>